<feature type="domain" description="Helicase C-terminal" evidence="10">
    <location>
        <begin position="247"/>
        <end position="398"/>
    </location>
</feature>
<reference evidence="11 12" key="1">
    <citation type="submission" date="2018-09" db="EMBL/GenBank/DDBJ databases">
        <title>Murine metabolic-syndrome-specific gut microbial biobank.</title>
        <authorList>
            <person name="Liu C."/>
        </authorList>
    </citation>
    <scope>NUCLEOTIDE SEQUENCE [LARGE SCALE GENOMIC DNA]</scope>
    <source>
        <strain evidence="11 12">0.1xD8-82</strain>
    </source>
</reference>
<dbReference type="Pfam" id="PF19306">
    <property type="entry name" value="WHD_Lhr"/>
    <property type="match status" value="1"/>
</dbReference>
<dbReference type="Pfam" id="PF08494">
    <property type="entry name" value="DEAD_assoc"/>
    <property type="match status" value="1"/>
</dbReference>
<dbReference type="CDD" id="cd17922">
    <property type="entry name" value="DEXHc_LHR-like"/>
    <property type="match status" value="1"/>
</dbReference>
<keyword evidence="6" id="KW-0238">DNA-binding</keyword>
<evidence type="ECO:0000259" key="10">
    <source>
        <dbReference type="PROSITE" id="PS51194"/>
    </source>
</evidence>
<dbReference type="InterPro" id="IPR013701">
    <property type="entry name" value="Lhr-like_DEAD/DEAH_assoc"/>
</dbReference>
<dbReference type="Gene3D" id="3.40.50.300">
    <property type="entry name" value="P-loop containing nucleotide triphosphate hydrolases"/>
    <property type="match status" value="2"/>
</dbReference>
<keyword evidence="2" id="KW-0227">DNA damage</keyword>
<gene>
    <name evidence="11" type="ORF">D7V94_10285</name>
</gene>
<keyword evidence="3" id="KW-0378">Hydrolase</keyword>
<evidence type="ECO:0000256" key="7">
    <source>
        <dbReference type="ARBA" id="ARBA00023204"/>
    </source>
</evidence>
<evidence type="ECO:0000259" key="9">
    <source>
        <dbReference type="PROSITE" id="PS51192"/>
    </source>
</evidence>
<dbReference type="InterPro" id="IPR014001">
    <property type="entry name" value="Helicase_ATP-bd"/>
</dbReference>
<dbReference type="Proteomes" id="UP000280696">
    <property type="component" value="Unassembled WGS sequence"/>
</dbReference>
<dbReference type="GO" id="GO:0006281">
    <property type="term" value="P:DNA repair"/>
    <property type="evidence" value="ECO:0007669"/>
    <property type="project" value="UniProtKB-KW"/>
</dbReference>
<keyword evidence="1" id="KW-0547">Nucleotide-binding</keyword>
<dbReference type="Pfam" id="PF00270">
    <property type="entry name" value="DEAD"/>
    <property type="match status" value="1"/>
</dbReference>
<evidence type="ECO:0000256" key="2">
    <source>
        <dbReference type="ARBA" id="ARBA00022763"/>
    </source>
</evidence>
<keyword evidence="12" id="KW-1185">Reference proteome</keyword>
<dbReference type="InterPro" id="IPR027417">
    <property type="entry name" value="P-loop_NTPase"/>
</dbReference>
<proteinExistence type="predicted"/>
<dbReference type="GO" id="GO:0003677">
    <property type="term" value="F:DNA binding"/>
    <property type="evidence" value="ECO:0007669"/>
    <property type="project" value="UniProtKB-KW"/>
</dbReference>
<keyword evidence="7" id="KW-0234">DNA repair</keyword>
<comment type="caution">
    <text evidence="11">The sequence shown here is derived from an EMBL/GenBank/DDBJ whole genome shotgun (WGS) entry which is preliminary data.</text>
</comment>
<dbReference type="InterPro" id="IPR001650">
    <property type="entry name" value="Helicase_C-like"/>
</dbReference>
<dbReference type="GO" id="GO:0004386">
    <property type="term" value="F:helicase activity"/>
    <property type="evidence" value="ECO:0007669"/>
    <property type="project" value="UniProtKB-KW"/>
</dbReference>
<dbReference type="GO" id="GO:0016887">
    <property type="term" value="F:ATP hydrolysis activity"/>
    <property type="evidence" value="ECO:0007669"/>
    <property type="project" value="TreeGrafter"/>
</dbReference>
<dbReference type="SUPFAM" id="SSF52540">
    <property type="entry name" value="P-loop containing nucleoside triphosphate hydrolases"/>
    <property type="match status" value="1"/>
</dbReference>
<keyword evidence="8" id="KW-0413">Isomerase</keyword>
<dbReference type="RefSeq" id="WP_120469430.1">
    <property type="nucleotide sequence ID" value="NZ_RAYQ01000010.1"/>
</dbReference>
<dbReference type="Pfam" id="PF00271">
    <property type="entry name" value="Helicase_C"/>
    <property type="match status" value="1"/>
</dbReference>
<dbReference type="GO" id="GO:0005524">
    <property type="term" value="F:ATP binding"/>
    <property type="evidence" value="ECO:0007669"/>
    <property type="project" value="UniProtKB-KW"/>
</dbReference>
<evidence type="ECO:0000256" key="4">
    <source>
        <dbReference type="ARBA" id="ARBA00022806"/>
    </source>
</evidence>
<accession>A0A3A9AUQ3</accession>
<feature type="domain" description="Helicase ATP-binding" evidence="9">
    <location>
        <begin position="31"/>
        <end position="217"/>
    </location>
</feature>
<dbReference type="InterPro" id="IPR055368">
    <property type="entry name" value="WH3_Lhr"/>
</dbReference>
<dbReference type="Pfam" id="PF23235">
    <property type="entry name" value="WHD_3rd_Lhr"/>
    <property type="match status" value="1"/>
</dbReference>
<protein>
    <submittedName>
        <fullName evidence="11">DEAD/DEAH box helicase</fullName>
    </submittedName>
</protein>
<sequence>MKDPLQLFDKDTARWFRETLGEPTPVQCGAWPAIASGGHVLVSAPTGTGKTLSAFLVFLDRLKEKAVQGNLKQELQLVYVSPLKSLASDIRENLRKPLAGMNGEELVKVAVRTGDTTPQERRQMVKKPPHILIITPESLYLMLTSKTGQQVLAPTQTVIIDELHALIDTKRGAHLMLSLARLDALCKRPLQRIGLSATISPLADAATYLAPEPVFVVAPSMEKKLQLQILGSYVDSGRRKKDPVWQELSALVYQYCQGNRSVIAFVEGRRYAEKLAYYVNLLGGQDFARVHHGSLSKEQRMETEQALREGRLRLLCATSSMELGIDVGEIDQVLQVGCPRTISGTMQRLGRAGHNPFRTSFMYMFPRTPAESILCAMTAQLAREGYVERMNPPRGCLDVLAQHLVSMAAFKSYEVEEVMEMLPRAWPFAEVTKEDVKSVLGMLAGDYEHRRDIPVRPRILYDRIHEKVEGDGYSRMLALSTGGTIPDKGLYTVRTLEGVKVGEADEEFVYETQKGDRFILGAFAWKVVNIDRDTVTVTEAPVEGARLPFWKGELKGRAKETGEKFGRILRSLQEAKEDGKLSEALLRLGLDEAAAKSACGYLERQIAATGALPSDKVILTEHFKDQSGNSQLMIHSVFGRRINTPLGLLCAQTAGEEMGINVGSVDEEDGFLLYSYGNEAIGEGLLNRVCPKTSKAVLEALLPATPLFNMAFRYNCGRALMMGIRRNGRQPLWMQRLKSAEMLDQVVREKDHPLMRETKRECMEQLWDVDGVTEILEKIQSGEILVYEVYSETPSPMSLPLQWAQEAAVMYDYAPTPRGIYGAVEEALKQEKDLLRPGKRELSSISYGNQTQARERLPEDEKQLHAFLMTEGDLAAGEIDAPVEWLEKLAEEGRAVYLEQGLWIAAELEAEYQAAMEGPGEEAFRIVRRMLRYRGGAVSRQVMRRYGWQEETAAAVLSELCRRGDAVGQEEFCDAAPGKKEIRYYHAQLYKKARTQTLRSLREEIVTCPPGAYAALLTARLQRPLPAEECIKEAVLRLSGRAFPGAAWEEYLLPSRVKNYKESLLDNLLSAGEYFWHMEDGGKVRFDRMERIDWEREPGIPWEELSEREKLIVQALLKRGASFMQALNGVLPSGESPYDTLLSLMEKGIVYADSFLPVRQWLNKEKTKKSSARVRVGIRVKALQAGRWDLVRPLRPVTVQEQMDACFDNYLILCRETAAFYGLSWQDALALLRVQEYTGQVRRGYFVKGFSGAQFIRRKDFGGVTASLLHPVAETVWICASDPMQPFGKMLPHEEGREFINLPGTALALRGGIPVLLFEKQGKTLRIFEKEGLTEVLRLLADIYKRGGIFREKKRIVVKEYPAQAQEALTESGFVRNVQDYVLYR</sequence>
<evidence type="ECO:0000256" key="3">
    <source>
        <dbReference type="ARBA" id="ARBA00022801"/>
    </source>
</evidence>
<dbReference type="PANTHER" id="PTHR47962">
    <property type="entry name" value="ATP-DEPENDENT HELICASE LHR-RELATED-RELATED"/>
    <property type="match status" value="1"/>
</dbReference>
<dbReference type="Pfam" id="PF23234">
    <property type="entry name" value="WHD_4th_Lhr"/>
    <property type="match status" value="1"/>
</dbReference>
<keyword evidence="5" id="KW-0067">ATP-binding</keyword>
<dbReference type="OrthoDB" id="9774462at2"/>
<evidence type="ECO:0000256" key="5">
    <source>
        <dbReference type="ARBA" id="ARBA00022840"/>
    </source>
</evidence>
<evidence type="ECO:0000313" key="12">
    <source>
        <dbReference type="Proteomes" id="UP000280696"/>
    </source>
</evidence>
<dbReference type="InterPro" id="IPR045628">
    <property type="entry name" value="Lhr_WH_dom"/>
</dbReference>
<name>A0A3A9AUQ3_9FIRM</name>
<organism evidence="11 12">
    <name type="scientific">Parablautia intestinalis</name>
    <dbReference type="NCBI Taxonomy" id="2320100"/>
    <lineage>
        <taxon>Bacteria</taxon>
        <taxon>Bacillati</taxon>
        <taxon>Bacillota</taxon>
        <taxon>Clostridia</taxon>
        <taxon>Lachnospirales</taxon>
        <taxon>Lachnospiraceae</taxon>
        <taxon>Parablautia</taxon>
    </lineage>
</organism>
<dbReference type="SMART" id="SM00490">
    <property type="entry name" value="HELICc"/>
    <property type="match status" value="1"/>
</dbReference>
<keyword evidence="4 11" id="KW-0347">Helicase</keyword>
<evidence type="ECO:0000256" key="6">
    <source>
        <dbReference type="ARBA" id="ARBA00023125"/>
    </source>
</evidence>
<dbReference type="InterPro" id="IPR055367">
    <property type="entry name" value="WH4_Lhr"/>
</dbReference>
<dbReference type="PANTHER" id="PTHR47962:SF5">
    <property type="entry name" value="ATP-DEPENDENT HELICASE LHR-RELATED"/>
    <property type="match status" value="1"/>
</dbReference>
<dbReference type="EMBL" id="RAYQ01000010">
    <property type="protein sequence ID" value="RKI91291.1"/>
    <property type="molecule type" value="Genomic_DNA"/>
</dbReference>
<dbReference type="PROSITE" id="PS51192">
    <property type="entry name" value="HELICASE_ATP_BIND_1"/>
    <property type="match status" value="1"/>
</dbReference>
<dbReference type="InterPro" id="IPR052511">
    <property type="entry name" value="ATP-dep_Helicase"/>
</dbReference>
<dbReference type="SMART" id="SM00487">
    <property type="entry name" value="DEXDc"/>
    <property type="match status" value="1"/>
</dbReference>
<evidence type="ECO:0000313" key="11">
    <source>
        <dbReference type="EMBL" id="RKI91291.1"/>
    </source>
</evidence>
<dbReference type="PROSITE" id="PS51194">
    <property type="entry name" value="HELICASE_CTER"/>
    <property type="match status" value="1"/>
</dbReference>
<evidence type="ECO:0000256" key="8">
    <source>
        <dbReference type="ARBA" id="ARBA00023235"/>
    </source>
</evidence>
<evidence type="ECO:0000256" key="1">
    <source>
        <dbReference type="ARBA" id="ARBA00022741"/>
    </source>
</evidence>
<dbReference type="InterPro" id="IPR011545">
    <property type="entry name" value="DEAD/DEAH_box_helicase_dom"/>
</dbReference>